<dbReference type="Proteomes" id="UP000466345">
    <property type="component" value="Unassembled WGS sequence"/>
</dbReference>
<gene>
    <name evidence="1" type="ORF">SRB5_34950</name>
</gene>
<evidence type="ECO:0000313" key="2">
    <source>
        <dbReference type="Proteomes" id="UP000466345"/>
    </source>
</evidence>
<protein>
    <submittedName>
        <fullName evidence="1">Uncharacterized protein</fullName>
    </submittedName>
</protein>
<proteinExistence type="predicted"/>
<comment type="caution">
    <text evidence="1">The sequence shown here is derived from an EMBL/GenBank/DDBJ whole genome shotgun (WGS) entry which is preliminary data.</text>
</comment>
<sequence length="398" mass="43636">MNRPEEVDQDDLLHARLQLLASGRKDPRDLLPAYRVLARAYPQSFLPRLAKALRSRSYDREFETRPDIVLSLRAEAADAARRIDPTEPRRAALLIDVLSSYQFALFQQGHRTEGKAVCEEMAAAGRLGHTLGQVKHPAYGHDRLAAVLAEEGRHGESAALRAELASSGGDWQLIAWSAELDAAGRPEEALSVFARVVSDARSKLTRNETSLAIAFWKLSHYARMLAAAGHPAQAAAARAEALTLTAELASTGERRSWSNIQAWWSTLYILSTRAEEPPATPDAPQPPFGTEGNWSPDVRHTYLSAIPALTAELTEPRPLPTLIAAHRRLTARSTLHCQTRTHLIEAPLTPLFDAYVAAATPSPPAHATALTDRALFLVAAHQYATAHEDYRKATTLLT</sequence>
<accession>A0A7K0CIN3</accession>
<dbReference type="AlphaFoldDB" id="A0A7K0CIN3"/>
<name>A0A7K0CIN3_9ACTN</name>
<keyword evidence="2" id="KW-1185">Reference proteome</keyword>
<dbReference type="OrthoDB" id="4334520at2"/>
<organism evidence="1 2">
    <name type="scientific">Streptomyces smaragdinus</name>
    <dbReference type="NCBI Taxonomy" id="2585196"/>
    <lineage>
        <taxon>Bacteria</taxon>
        <taxon>Bacillati</taxon>
        <taxon>Actinomycetota</taxon>
        <taxon>Actinomycetes</taxon>
        <taxon>Kitasatosporales</taxon>
        <taxon>Streptomycetaceae</taxon>
        <taxon>Streptomyces</taxon>
    </lineage>
</organism>
<dbReference type="RefSeq" id="WP_153453021.1">
    <property type="nucleotide sequence ID" value="NZ_WEGJ01000012.1"/>
</dbReference>
<reference evidence="1 2" key="1">
    <citation type="submission" date="2019-10" db="EMBL/GenBank/DDBJ databases">
        <title>Streptomyces smaragdinus sp. nov. and Streptomyces fabii sp. nov., isolated from the gut of fungus growing-termite Macrotermes natalensis.</title>
        <authorList>
            <person name="Schwitalla J."/>
            <person name="Benndorf R."/>
            <person name="Martin K."/>
            <person name="De Beer W."/>
            <person name="Kaster A.-K."/>
            <person name="Vollmers J."/>
            <person name="Poulsen M."/>
            <person name="Beemelmanns C."/>
        </authorList>
    </citation>
    <scope>NUCLEOTIDE SEQUENCE [LARGE SCALE GENOMIC DNA]</scope>
    <source>
        <strain evidence="1 2">RB5</strain>
    </source>
</reference>
<dbReference type="EMBL" id="WEGJ01000012">
    <property type="protein sequence ID" value="MQY13349.1"/>
    <property type="molecule type" value="Genomic_DNA"/>
</dbReference>
<evidence type="ECO:0000313" key="1">
    <source>
        <dbReference type="EMBL" id="MQY13349.1"/>
    </source>
</evidence>